<keyword evidence="1" id="KW-0812">Transmembrane</keyword>
<dbReference type="RefSeq" id="WP_313764927.1">
    <property type="nucleotide sequence ID" value="NZ_BAAAVH010000051.1"/>
</dbReference>
<comment type="caution">
    <text evidence="2">The sequence shown here is derived from an EMBL/GenBank/DDBJ whole genome shotgun (WGS) entry which is preliminary data.</text>
</comment>
<keyword evidence="3" id="KW-1185">Reference proteome</keyword>
<evidence type="ECO:0000313" key="2">
    <source>
        <dbReference type="EMBL" id="MFC5887016.1"/>
    </source>
</evidence>
<dbReference type="Proteomes" id="UP001596067">
    <property type="component" value="Unassembled WGS sequence"/>
</dbReference>
<reference evidence="3" key="1">
    <citation type="journal article" date="2019" name="Int. J. Syst. Evol. Microbiol.">
        <title>The Global Catalogue of Microorganisms (GCM) 10K type strain sequencing project: providing services to taxonomists for standard genome sequencing and annotation.</title>
        <authorList>
            <consortium name="The Broad Institute Genomics Platform"/>
            <consortium name="The Broad Institute Genome Sequencing Center for Infectious Disease"/>
            <person name="Wu L."/>
            <person name="Ma J."/>
        </authorList>
    </citation>
    <scope>NUCLEOTIDE SEQUENCE [LARGE SCALE GENOMIC DNA]</scope>
    <source>
        <strain evidence="3">CGMCC 4.1469</strain>
    </source>
</reference>
<keyword evidence="1" id="KW-1133">Transmembrane helix</keyword>
<evidence type="ECO:0000313" key="3">
    <source>
        <dbReference type="Proteomes" id="UP001596067"/>
    </source>
</evidence>
<dbReference type="EMBL" id="JBHSOD010000022">
    <property type="protein sequence ID" value="MFC5887016.1"/>
    <property type="molecule type" value="Genomic_DNA"/>
</dbReference>
<protein>
    <recommendedName>
        <fullName evidence="4">GAF domain-containing protein</fullName>
    </recommendedName>
</protein>
<name>A0ABW1F123_9ACTN</name>
<keyword evidence="1" id="KW-0472">Membrane</keyword>
<feature type="transmembrane region" description="Helical" evidence="1">
    <location>
        <begin position="12"/>
        <end position="30"/>
    </location>
</feature>
<evidence type="ECO:0008006" key="4">
    <source>
        <dbReference type="Google" id="ProtNLM"/>
    </source>
</evidence>
<dbReference type="Gene3D" id="3.30.450.40">
    <property type="match status" value="1"/>
</dbReference>
<organism evidence="2 3">
    <name type="scientific">Kitasatospora aburaviensis</name>
    <dbReference type="NCBI Taxonomy" id="67265"/>
    <lineage>
        <taxon>Bacteria</taxon>
        <taxon>Bacillati</taxon>
        <taxon>Actinomycetota</taxon>
        <taxon>Actinomycetes</taxon>
        <taxon>Kitasatosporales</taxon>
        <taxon>Streptomycetaceae</taxon>
        <taxon>Kitasatospora</taxon>
    </lineage>
</organism>
<gene>
    <name evidence="2" type="ORF">ACFP0N_18765</name>
</gene>
<proteinExistence type="predicted"/>
<feature type="transmembrane region" description="Helical" evidence="1">
    <location>
        <begin position="42"/>
        <end position="61"/>
    </location>
</feature>
<evidence type="ECO:0000256" key="1">
    <source>
        <dbReference type="SAM" id="Phobius"/>
    </source>
</evidence>
<sequence length="260" mass="27635">MTATQRMRIVDGTLKFFAFVFGSGAFVFSTLAGSNSGRQVEFILYGIATTGLTVLVGSVEARRARTVHGRVEALARETSRGLNELVTALAPGATFTANISGILAASGDPRAERGRLDQAVAAAAARIHHSCRGAYYSWDPATTTFTCRGRSLDSASPVERIGPGDFGIGALRKVVTTGRVFRRTRTKSYFRGNVPGTPADDAVVIVRVQAGNVPLGVLAVDAKTDSWSDVFSEPDQQEFSDQNVRQLLVLADLLAGGLAR</sequence>
<dbReference type="InterPro" id="IPR029016">
    <property type="entry name" value="GAF-like_dom_sf"/>
</dbReference>
<accession>A0ABW1F123</accession>